<gene>
    <name evidence="2" type="ORF">SDC9_38419</name>
</gene>
<sequence length="383" mass="43305">MADIRLQVVAFQMRAQRTAQVMRGRGLTKPADVVAPALDGQQRRVPDRARVHLAALEAELAGRKLGLLEHPVDGLEVEFRGQVQHREIFVVERLDLARLGLLAIGEVLIQLLVLLAVAVHVHRHEGEQLHETRVDLAPRAPETQRHGADHRALEPLHRLLVRQIVDRGRAFAHIDRPRHQDQRARRRRVAVLGHHCGCGKRLHAGLAHREHMRPRADLFHEADQIGDVILDTEAARRQRRVAGIRPVGDVDVMVAQQRAHRARQQRGEMARERRRHQHLRQRRVEVAREMQQPAEGQLERYLLAHRPLAPVDLHRADAEARPVMAEAEAGDHLEPRRLRADQLREGAAGLGGEGEREMGGGAKRGENIIKRLVGCVKHGDSPR</sequence>
<evidence type="ECO:0000256" key="1">
    <source>
        <dbReference type="SAM" id="MobiDB-lite"/>
    </source>
</evidence>
<evidence type="ECO:0000313" key="2">
    <source>
        <dbReference type="EMBL" id="MPL92321.1"/>
    </source>
</evidence>
<protein>
    <submittedName>
        <fullName evidence="2">Uncharacterized protein</fullName>
    </submittedName>
</protein>
<dbReference type="EMBL" id="VSSQ01000354">
    <property type="protein sequence ID" value="MPL92321.1"/>
    <property type="molecule type" value="Genomic_DNA"/>
</dbReference>
<feature type="compositionally biased region" description="Basic residues" evidence="1">
    <location>
        <begin position="272"/>
        <end position="281"/>
    </location>
</feature>
<proteinExistence type="predicted"/>
<reference evidence="2" key="1">
    <citation type="submission" date="2019-08" db="EMBL/GenBank/DDBJ databases">
        <authorList>
            <person name="Kucharzyk K."/>
            <person name="Murdoch R.W."/>
            <person name="Higgins S."/>
            <person name="Loffler F."/>
        </authorList>
    </citation>
    <scope>NUCLEOTIDE SEQUENCE</scope>
</reference>
<dbReference type="AlphaFoldDB" id="A0A644VLW3"/>
<comment type="caution">
    <text evidence="2">The sequence shown here is derived from an EMBL/GenBank/DDBJ whole genome shotgun (WGS) entry which is preliminary data.</text>
</comment>
<name>A0A644VLW3_9ZZZZ</name>
<feature type="region of interest" description="Disordered" evidence="1">
    <location>
        <begin position="260"/>
        <end position="282"/>
    </location>
</feature>
<accession>A0A644VLW3</accession>
<organism evidence="2">
    <name type="scientific">bioreactor metagenome</name>
    <dbReference type="NCBI Taxonomy" id="1076179"/>
    <lineage>
        <taxon>unclassified sequences</taxon>
        <taxon>metagenomes</taxon>
        <taxon>ecological metagenomes</taxon>
    </lineage>
</organism>